<keyword evidence="1" id="KW-1133">Transmembrane helix</keyword>
<comment type="caution">
    <text evidence="2">The sequence shown here is derived from an EMBL/GenBank/DDBJ whole genome shotgun (WGS) entry which is preliminary data.</text>
</comment>
<dbReference type="EMBL" id="LXQA010004852">
    <property type="protein sequence ID" value="MCH83235.1"/>
    <property type="molecule type" value="Genomic_DNA"/>
</dbReference>
<reference evidence="2 3" key="1">
    <citation type="journal article" date="2018" name="Front. Plant Sci.">
        <title>Red Clover (Trifolium pratense) and Zigzag Clover (T. medium) - A Picture of Genomic Similarities and Differences.</title>
        <authorList>
            <person name="Dluhosova J."/>
            <person name="Istvanek J."/>
            <person name="Nedelnik J."/>
            <person name="Repkova J."/>
        </authorList>
    </citation>
    <scope>NUCLEOTIDE SEQUENCE [LARGE SCALE GENOMIC DNA]</scope>
    <source>
        <strain evidence="3">cv. 10/8</strain>
        <tissue evidence="2">Leaf</tissue>
    </source>
</reference>
<gene>
    <name evidence="2" type="ORF">A2U01_0004053</name>
</gene>
<keyword evidence="1" id="KW-0812">Transmembrane</keyword>
<dbReference type="Proteomes" id="UP000265520">
    <property type="component" value="Unassembled WGS sequence"/>
</dbReference>
<keyword evidence="3" id="KW-1185">Reference proteome</keyword>
<dbReference type="AlphaFoldDB" id="A0A392M7Z4"/>
<proteinExistence type="predicted"/>
<evidence type="ECO:0000256" key="1">
    <source>
        <dbReference type="SAM" id="Phobius"/>
    </source>
</evidence>
<accession>A0A392M7Z4</accession>
<feature type="transmembrane region" description="Helical" evidence="1">
    <location>
        <begin position="25"/>
        <end position="47"/>
    </location>
</feature>
<name>A0A392M7Z4_9FABA</name>
<sequence length="80" mass="8920">MRENALFLLRPRSSFNYSKVGTQRIPYYLLLMVTGICPTSIGHPLLLRSSAICPLQALPCLVLVGKGRAELWMLSPFLGE</sequence>
<keyword evidence="1" id="KW-0472">Membrane</keyword>
<evidence type="ECO:0000313" key="2">
    <source>
        <dbReference type="EMBL" id="MCH83235.1"/>
    </source>
</evidence>
<evidence type="ECO:0000313" key="3">
    <source>
        <dbReference type="Proteomes" id="UP000265520"/>
    </source>
</evidence>
<organism evidence="2 3">
    <name type="scientific">Trifolium medium</name>
    <dbReference type="NCBI Taxonomy" id="97028"/>
    <lineage>
        <taxon>Eukaryota</taxon>
        <taxon>Viridiplantae</taxon>
        <taxon>Streptophyta</taxon>
        <taxon>Embryophyta</taxon>
        <taxon>Tracheophyta</taxon>
        <taxon>Spermatophyta</taxon>
        <taxon>Magnoliopsida</taxon>
        <taxon>eudicotyledons</taxon>
        <taxon>Gunneridae</taxon>
        <taxon>Pentapetalae</taxon>
        <taxon>rosids</taxon>
        <taxon>fabids</taxon>
        <taxon>Fabales</taxon>
        <taxon>Fabaceae</taxon>
        <taxon>Papilionoideae</taxon>
        <taxon>50 kb inversion clade</taxon>
        <taxon>NPAAA clade</taxon>
        <taxon>Hologalegina</taxon>
        <taxon>IRL clade</taxon>
        <taxon>Trifolieae</taxon>
        <taxon>Trifolium</taxon>
    </lineage>
</organism>
<protein>
    <submittedName>
        <fullName evidence="2">Uncharacterized protein</fullName>
    </submittedName>
</protein>